<evidence type="ECO:0000256" key="1">
    <source>
        <dbReference type="ARBA" id="ARBA00001400"/>
    </source>
</evidence>
<name>A0A238LB06_9RHOB</name>
<dbReference type="EMBL" id="FXZK01000001">
    <property type="protein sequence ID" value="SMY06818.1"/>
    <property type="molecule type" value="Genomic_DNA"/>
</dbReference>
<evidence type="ECO:0000256" key="6">
    <source>
        <dbReference type="ARBA" id="ARBA00022723"/>
    </source>
</evidence>
<keyword evidence="11" id="KW-0234">DNA repair</keyword>
<reference evidence="13 14" key="1">
    <citation type="submission" date="2017-05" db="EMBL/GenBank/DDBJ databases">
        <authorList>
            <person name="Song R."/>
            <person name="Chenine A.L."/>
            <person name="Ruprecht R.M."/>
        </authorList>
    </citation>
    <scope>NUCLEOTIDE SEQUENCE [LARGE SCALE GENOMIC DNA]</scope>
    <source>
        <strain evidence="13 14">CECT 8899</strain>
    </source>
</reference>
<keyword evidence="8" id="KW-0378">Hydrolase</keyword>
<evidence type="ECO:0000256" key="10">
    <source>
        <dbReference type="ARBA" id="ARBA00023014"/>
    </source>
</evidence>
<dbReference type="NCBIfam" id="TIGR00758">
    <property type="entry name" value="UDG_fam4"/>
    <property type="match status" value="1"/>
</dbReference>
<comment type="similarity">
    <text evidence="2">Belongs to the uracil-DNA glycosylase (UDG) superfamily. Type 4 (UDGa) family.</text>
</comment>
<evidence type="ECO:0000256" key="3">
    <source>
        <dbReference type="ARBA" id="ARBA00012030"/>
    </source>
</evidence>
<dbReference type="GO" id="GO:0006281">
    <property type="term" value="P:DNA repair"/>
    <property type="evidence" value="ECO:0007669"/>
    <property type="project" value="UniProtKB-KW"/>
</dbReference>
<keyword evidence="14" id="KW-1185">Reference proteome</keyword>
<keyword evidence="10" id="KW-0411">Iron-sulfur</keyword>
<gene>
    <name evidence="13" type="ORF">LOM8899_00948</name>
</gene>
<evidence type="ECO:0000256" key="4">
    <source>
        <dbReference type="ARBA" id="ARBA00019403"/>
    </source>
</evidence>
<dbReference type="GO" id="GO:0046872">
    <property type="term" value="F:metal ion binding"/>
    <property type="evidence" value="ECO:0007669"/>
    <property type="project" value="UniProtKB-KW"/>
</dbReference>
<dbReference type="Proteomes" id="UP000201613">
    <property type="component" value="Unassembled WGS sequence"/>
</dbReference>
<evidence type="ECO:0000256" key="9">
    <source>
        <dbReference type="ARBA" id="ARBA00023004"/>
    </source>
</evidence>
<keyword evidence="9" id="KW-0408">Iron</keyword>
<evidence type="ECO:0000256" key="5">
    <source>
        <dbReference type="ARBA" id="ARBA00022485"/>
    </source>
</evidence>
<dbReference type="CDD" id="cd10030">
    <property type="entry name" value="UDG-F4_TTUDGA_SPO1dp_like"/>
    <property type="match status" value="1"/>
</dbReference>
<keyword evidence="6" id="KW-0479">Metal-binding</keyword>
<evidence type="ECO:0000256" key="2">
    <source>
        <dbReference type="ARBA" id="ARBA00006521"/>
    </source>
</evidence>
<dbReference type="GO" id="GO:0004844">
    <property type="term" value="F:uracil DNA N-glycosylase activity"/>
    <property type="evidence" value="ECO:0007669"/>
    <property type="project" value="UniProtKB-EC"/>
</dbReference>
<dbReference type="PANTHER" id="PTHR33693:SF1">
    <property type="entry name" value="TYPE-4 URACIL-DNA GLYCOSYLASE"/>
    <property type="match status" value="1"/>
</dbReference>
<dbReference type="InterPro" id="IPR036895">
    <property type="entry name" value="Uracil-DNA_glycosylase-like_sf"/>
</dbReference>
<dbReference type="SMART" id="SM00987">
    <property type="entry name" value="UreE_C"/>
    <property type="match status" value="1"/>
</dbReference>
<evidence type="ECO:0000256" key="8">
    <source>
        <dbReference type="ARBA" id="ARBA00022801"/>
    </source>
</evidence>
<dbReference type="Gene3D" id="3.40.470.10">
    <property type="entry name" value="Uracil-DNA glycosylase-like domain"/>
    <property type="match status" value="1"/>
</dbReference>
<evidence type="ECO:0000256" key="7">
    <source>
        <dbReference type="ARBA" id="ARBA00022763"/>
    </source>
</evidence>
<evidence type="ECO:0000259" key="12">
    <source>
        <dbReference type="SMART" id="SM00986"/>
    </source>
</evidence>
<dbReference type="EC" id="3.2.2.27" evidence="3"/>
<keyword evidence="5" id="KW-0004">4Fe-4S</keyword>
<evidence type="ECO:0000313" key="13">
    <source>
        <dbReference type="EMBL" id="SMY06818.1"/>
    </source>
</evidence>
<dbReference type="AlphaFoldDB" id="A0A238LB06"/>
<dbReference type="PANTHER" id="PTHR33693">
    <property type="entry name" value="TYPE-5 URACIL-DNA GLYCOSYLASE"/>
    <property type="match status" value="1"/>
</dbReference>
<evidence type="ECO:0000313" key="14">
    <source>
        <dbReference type="Proteomes" id="UP000201613"/>
    </source>
</evidence>
<feature type="domain" description="Uracil-DNA glycosylase-like" evidence="12">
    <location>
        <begin position="112"/>
        <end position="263"/>
    </location>
</feature>
<dbReference type="InterPro" id="IPR005122">
    <property type="entry name" value="Uracil-DNA_glycosylase-like"/>
</dbReference>
<sequence>MLRGRLFLMESETDPYSLRALLQWQIDCGADEAILDAPVDRYALEAKPPPPVPAMPGAAEAVPESPVSAAGPDPVAEARLMADAAQDLPALAAAIAAFPHCELQKGARSMVFADGQAEARLMIVGEAPGREEDRIGRPFVGQAGQLLDRMLAAIGMARDAARPEDAVYITNVLPWRPPGNRTPEPAEIAMMLPFLERHVALAKPDILVLMGNTPCQAILGRTGITRIRGQWTEALGIPVLPMFHPAYLLRQPLAKREAWADLLALKSRLMTGAST</sequence>
<organism evidence="13 14">
    <name type="scientific">Flavimaricola marinus</name>
    <dbReference type="NCBI Taxonomy" id="1819565"/>
    <lineage>
        <taxon>Bacteria</taxon>
        <taxon>Pseudomonadati</taxon>
        <taxon>Pseudomonadota</taxon>
        <taxon>Alphaproteobacteria</taxon>
        <taxon>Rhodobacterales</taxon>
        <taxon>Paracoccaceae</taxon>
        <taxon>Flavimaricola</taxon>
    </lineage>
</organism>
<dbReference type="InterPro" id="IPR051536">
    <property type="entry name" value="UDG_Type-4/5"/>
</dbReference>
<accession>A0A238LB06</accession>
<dbReference type="SMART" id="SM00986">
    <property type="entry name" value="UDG"/>
    <property type="match status" value="1"/>
</dbReference>
<evidence type="ECO:0000256" key="11">
    <source>
        <dbReference type="ARBA" id="ARBA00023204"/>
    </source>
</evidence>
<dbReference type="GO" id="GO:0051539">
    <property type="term" value="F:4 iron, 4 sulfur cluster binding"/>
    <property type="evidence" value="ECO:0007669"/>
    <property type="project" value="UniProtKB-KW"/>
</dbReference>
<proteinExistence type="inferred from homology"/>
<keyword evidence="7" id="KW-0227">DNA damage</keyword>
<protein>
    <recommendedName>
        <fullName evidence="4">Type-4 uracil-DNA glycosylase</fullName>
        <ecNumber evidence="3">3.2.2.27</ecNumber>
    </recommendedName>
</protein>
<dbReference type="InterPro" id="IPR005273">
    <property type="entry name" value="Ura-DNA_glyco_family4"/>
</dbReference>
<dbReference type="Pfam" id="PF03167">
    <property type="entry name" value="UDG"/>
    <property type="match status" value="1"/>
</dbReference>
<comment type="catalytic activity">
    <reaction evidence="1">
        <text>Hydrolyzes single-stranded DNA or mismatched double-stranded DNA and polynucleotides, releasing free uracil.</text>
        <dbReference type="EC" id="3.2.2.27"/>
    </reaction>
</comment>
<dbReference type="SUPFAM" id="SSF52141">
    <property type="entry name" value="Uracil-DNA glycosylase-like"/>
    <property type="match status" value="1"/>
</dbReference>